<evidence type="ECO:0000313" key="1">
    <source>
        <dbReference type="EMBL" id="GAI70397.1"/>
    </source>
</evidence>
<accession>X1QPE0</accession>
<organism evidence="1">
    <name type="scientific">marine sediment metagenome</name>
    <dbReference type="NCBI Taxonomy" id="412755"/>
    <lineage>
        <taxon>unclassified sequences</taxon>
        <taxon>metagenomes</taxon>
        <taxon>ecological metagenomes</taxon>
    </lineage>
</organism>
<dbReference type="EMBL" id="BARW01001152">
    <property type="protein sequence ID" value="GAI72332.1"/>
    <property type="molecule type" value="Genomic_DNA"/>
</dbReference>
<comment type="caution">
    <text evidence="1">The sequence shown here is derived from an EMBL/GenBank/DDBJ whole genome shotgun (WGS) entry which is preliminary data.</text>
</comment>
<dbReference type="AlphaFoldDB" id="X1QPE0"/>
<reference evidence="1" key="1">
    <citation type="journal article" date="2014" name="Front. Microbiol.">
        <title>High frequency of phylogenetically diverse reductive dehalogenase-homologous genes in deep subseafloor sedimentary metagenomes.</title>
        <authorList>
            <person name="Kawai M."/>
            <person name="Futagami T."/>
            <person name="Toyoda A."/>
            <person name="Takaki Y."/>
            <person name="Nishi S."/>
            <person name="Hori S."/>
            <person name="Arai W."/>
            <person name="Tsubouchi T."/>
            <person name="Morono Y."/>
            <person name="Uchiyama I."/>
            <person name="Ito T."/>
            <person name="Fujiyama A."/>
            <person name="Inagaki F."/>
            <person name="Takami H."/>
        </authorList>
    </citation>
    <scope>NUCLEOTIDE SEQUENCE</scope>
    <source>
        <strain evidence="1">Expedition CK06-06</strain>
    </source>
</reference>
<proteinExistence type="predicted"/>
<protein>
    <submittedName>
        <fullName evidence="1">Uncharacterized protein</fullName>
    </submittedName>
</protein>
<name>X1QPE0_9ZZZZ</name>
<gene>
    <name evidence="2" type="ORF">S12H4_03916</name>
    <name evidence="1" type="ORF">S12H4_06578</name>
</gene>
<sequence>MIVIQTYTEKAEQFAGITTAVDFETLKKRLRIYYKNVGAVKAQLYAGEKISMPYVEIQKDRRVRDIRVKNERRSTLKL</sequence>
<evidence type="ECO:0000313" key="2">
    <source>
        <dbReference type="EMBL" id="GAI72332.1"/>
    </source>
</evidence>
<dbReference type="EMBL" id="BARW01002330">
    <property type="protein sequence ID" value="GAI70397.1"/>
    <property type="molecule type" value="Genomic_DNA"/>
</dbReference>